<feature type="domain" description="ATP-grasp" evidence="2">
    <location>
        <begin position="123"/>
        <end position="304"/>
    </location>
</feature>
<dbReference type="InterPro" id="IPR011761">
    <property type="entry name" value="ATP-grasp"/>
</dbReference>
<protein>
    <recommendedName>
        <fullName evidence="2">ATP-grasp domain-containing protein</fullName>
    </recommendedName>
</protein>
<name>A0A286GRF8_9PROT</name>
<dbReference type="Gene3D" id="3.30.470.20">
    <property type="entry name" value="ATP-grasp fold, B domain"/>
    <property type="match status" value="1"/>
</dbReference>
<keyword evidence="1" id="KW-0067">ATP-binding</keyword>
<evidence type="ECO:0000313" key="4">
    <source>
        <dbReference type="Proteomes" id="UP000219621"/>
    </source>
</evidence>
<evidence type="ECO:0000256" key="1">
    <source>
        <dbReference type="PROSITE-ProRule" id="PRU00409"/>
    </source>
</evidence>
<dbReference type="SUPFAM" id="SSF56059">
    <property type="entry name" value="Glutathione synthetase ATP-binding domain-like"/>
    <property type="match status" value="1"/>
</dbReference>
<dbReference type="AlphaFoldDB" id="A0A286GRF8"/>
<dbReference type="Proteomes" id="UP000219621">
    <property type="component" value="Unassembled WGS sequence"/>
</dbReference>
<evidence type="ECO:0000313" key="3">
    <source>
        <dbReference type="EMBL" id="SOD98145.1"/>
    </source>
</evidence>
<dbReference type="OrthoDB" id="40611at2"/>
<organism evidence="3 4">
    <name type="scientific">Caenispirillum bisanense</name>
    <dbReference type="NCBI Taxonomy" id="414052"/>
    <lineage>
        <taxon>Bacteria</taxon>
        <taxon>Pseudomonadati</taxon>
        <taxon>Pseudomonadota</taxon>
        <taxon>Alphaproteobacteria</taxon>
        <taxon>Rhodospirillales</taxon>
        <taxon>Novispirillaceae</taxon>
        <taxon>Caenispirillum</taxon>
    </lineage>
</organism>
<evidence type="ECO:0000259" key="2">
    <source>
        <dbReference type="PROSITE" id="PS50975"/>
    </source>
</evidence>
<dbReference type="GO" id="GO:0005524">
    <property type="term" value="F:ATP binding"/>
    <property type="evidence" value="ECO:0007669"/>
    <property type="project" value="UniProtKB-UniRule"/>
</dbReference>
<dbReference type="RefSeq" id="WP_097280311.1">
    <property type="nucleotide sequence ID" value="NZ_OCNJ01000007.1"/>
</dbReference>
<dbReference type="GO" id="GO:0046872">
    <property type="term" value="F:metal ion binding"/>
    <property type="evidence" value="ECO:0007669"/>
    <property type="project" value="InterPro"/>
</dbReference>
<dbReference type="PROSITE" id="PS50975">
    <property type="entry name" value="ATP_GRASP"/>
    <property type="match status" value="1"/>
</dbReference>
<dbReference type="EMBL" id="OCNJ01000007">
    <property type="protein sequence ID" value="SOD98145.1"/>
    <property type="molecule type" value="Genomic_DNA"/>
</dbReference>
<accession>A0A286GRF8</accession>
<gene>
    <name evidence="3" type="ORF">SAMN05421508_107215</name>
</gene>
<reference evidence="4" key="1">
    <citation type="submission" date="2017-09" db="EMBL/GenBank/DDBJ databases">
        <authorList>
            <person name="Varghese N."/>
            <person name="Submissions S."/>
        </authorList>
    </citation>
    <scope>NUCLEOTIDE SEQUENCE [LARGE SCALE GENOMIC DNA]</scope>
    <source>
        <strain evidence="4">USBA 140</strain>
    </source>
</reference>
<keyword evidence="1" id="KW-0547">Nucleotide-binding</keyword>
<sequence>MTETTTRPALIGPYGPAQIACLRSWRRLGLPVLFVHLGDRPLPLGQRVAARTVTLPPDLAGTPAGAARLAAALREHGADGITCLSESLAGWLHRLHAAGTLPAAPWVAPPDALARLASKAVQTDMAAASGLPVLPTMAVSRDTVLPPEAFPLVLRPDDPATVAPDFKALLLHTPAELAAVLSGLRRLDRPLVAQRLIVGPNLVVHGARAAATGEVFALAAFRVDRKFEGVTLRMGATALDPALAAGCRRFAEAIGVTGCFHFEFIEDADGRPWFLEMNGRLGGTTGKVFALGYDEPRHLLASFVPALRDDRLRLASGWATGKQALVKAALRRLQGRQDPLDYPLRSSAATLAETAAGLVAWREETWRPTWPVTTLAYLLDRLTPARAADRATPVAPLGKDPLP</sequence>
<proteinExistence type="predicted"/>
<keyword evidence="4" id="KW-1185">Reference proteome</keyword>